<dbReference type="Pfam" id="PF00728">
    <property type="entry name" value="Glyco_hydro_20"/>
    <property type="match status" value="1"/>
</dbReference>
<dbReference type="InterPro" id="IPR017853">
    <property type="entry name" value="GH"/>
</dbReference>
<dbReference type="AlphaFoldDB" id="A0A913YGA7"/>
<name>A0A913YGA7_EXADI</name>
<evidence type="ECO:0000313" key="8">
    <source>
        <dbReference type="Proteomes" id="UP000887567"/>
    </source>
</evidence>
<dbReference type="PRINTS" id="PR00738">
    <property type="entry name" value="GLHYDRLASE20"/>
</dbReference>
<dbReference type="GO" id="GO:0030203">
    <property type="term" value="P:glycosaminoglycan metabolic process"/>
    <property type="evidence" value="ECO:0007669"/>
    <property type="project" value="TreeGrafter"/>
</dbReference>
<reference evidence="7" key="1">
    <citation type="submission" date="2022-11" db="UniProtKB">
        <authorList>
            <consortium name="EnsemblMetazoa"/>
        </authorList>
    </citation>
    <scope>IDENTIFICATION</scope>
</reference>
<dbReference type="InterPro" id="IPR015883">
    <property type="entry name" value="Glyco_hydro_20_cat"/>
</dbReference>
<dbReference type="GeneID" id="110236420"/>
<evidence type="ECO:0000256" key="4">
    <source>
        <dbReference type="ARBA" id="ARBA00022801"/>
    </source>
</evidence>
<dbReference type="OrthoDB" id="428480at2759"/>
<evidence type="ECO:0000256" key="2">
    <source>
        <dbReference type="ARBA" id="ARBA00006285"/>
    </source>
</evidence>
<comment type="similarity">
    <text evidence="2">Belongs to the glycosyl hydrolase 20 family.</text>
</comment>
<feature type="active site" description="Proton donor" evidence="5">
    <location>
        <position position="154"/>
    </location>
</feature>
<evidence type="ECO:0000256" key="3">
    <source>
        <dbReference type="ARBA" id="ARBA00012663"/>
    </source>
</evidence>
<accession>A0A913YGA7</accession>
<keyword evidence="8" id="KW-1185">Reference proteome</keyword>
<protein>
    <recommendedName>
        <fullName evidence="3">beta-N-acetylhexosaminidase</fullName>
        <ecNumber evidence="3">3.2.1.52</ecNumber>
    </recommendedName>
</protein>
<dbReference type="RefSeq" id="XP_028514094.1">
    <property type="nucleotide sequence ID" value="XM_028658293.1"/>
</dbReference>
<dbReference type="KEGG" id="epa:110236420"/>
<dbReference type="EnsemblMetazoa" id="XM_028658293.1">
    <property type="protein sequence ID" value="XP_028514094.1"/>
    <property type="gene ID" value="LOC110236420"/>
</dbReference>
<dbReference type="OMA" id="EVGFDCW"/>
<dbReference type="PANTHER" id="PTHR22600">
    <property type="entry name" value="BETA-HEXOSAMINIDASE"/>
    <property type="match status" value="1"/>
</dbReference>
<dbReference type="GO" id="GO:0016020">
    <property type="term" value="C:membrane"/>
    <property type="evidence" value="ECO:0007669"/>
    <property type="project" value="TreeGrafter"/>
</dbReference>
<evidence type="ECO:0000259" key="6">
    <source>
        <dbReference type="Pfam" id="PF00728"/>
    </source>
</evidence>
<dbReference type="PANTHER" id="PTHR22600:SF21">
    <property type="entry name" value="BETA-HEXOSAMINIDASE A"/>
    <property type="match status" value="1"/>
</dbReference>
<dbReference type="InterPro" id="IPR025705">
    <property type="entry name" value="Beta_hexosaminidase_sua/sub"/>
</dbReference>
<comment type="catalytic activity">
    <reaction evidence="1">
        <text>Hydrolysis of terminal non-reducing N-acetyl-D-hexosamine residues in N-acetyl-beta-D-hexosaminides.</text>
        <dbReference type="EC" id="3.2.1.52"/>
    </reaction>
</comment>
<dbReference type="GO" id="GO:0006689">
    <property type="term" value="P:ganglioside catabolic process"/>
    <property type="evidence" value="ECO:0007669"/>
    <property type="project" value="TreeGrafter"/>
</dbReference>
<keyword evidence="4" id="KW-0378">Hydrolase</keyword>
<evidence type="ECO:0000313" key="7">
    <source>
        <dbReference type="EnsemblMetazoa" id="XP_028514094.1"/>
    </source>
</evidence>
<dbReference type="GO" id="GO:0004563">
    <property type="term" value="F:beta-N-acetylhexosaminidase activity"/>
    <property type="evidence" value="ECO:0007669"/>
    <property type="project" value="UniProtKB-EC"/>
</dbReference>
<proteinExistence type="inferred from homology"/>
<dbReference type="EC" id="3.2.1.52" evidence="3"/>
<dbReference type="GO" id="GO:0005975">
    <property type="term" value="P:carbohydrate metabolic process"/>
    <property type="evidence" value="ECO:0007669"/>
    <property type="project" value="InterPro"/>
</dbReference>
<dbReference type="GO" id="GO:0005764">
    <property type="term" value="C:lysosome"/>
    <property type="evidence" value="ECO:0007669"/>
    <property type="project" value="TreeGrafter"/>
</dbReference>
<dbReference type="SUPFAM" id="SSF51445">
    <property type="entry name" value="(Trans)glycosidases"/>
    <property type="match status" value="1"/>
</dbReference>
<evidence type="ECO:0000256" key="1">
    <source>
        <dbReference type="ARBA" id="ARBA00001231"/>
    </source>
</evidence>
<feature type="domain" description="Glycoside hydrolase family 20 catalytic" evidence="6">
    <location>
        <begin position="1"/>
        <end position="317"/>
    </location>
</feature>
<dbReference type="Gene3D" id="3.20.20.80">
    <property type="entry name" value="Glycosidases"/>
    <property type="match status" value="1"/>
</dbReference>
<dbReference type="Proteomes" id="UP000887567">
    <property type="component" value="Unplaced"/>
</dbReference>
<evidence type="ECO:0000256" key="5">
    <source>
        <dbReference type="PIRSR" id="PIRSR625705-1"/>
    </source>
</evidence>
<organism evidence="7 8">
    <name type="scientific">Exaiptasia diaphana</name>
    <name type="common">Tropical sea anemone</name>
    <name type="synonym">Aiptasia pulchella</name>
    <dbReference type="NCBI Taxonomy" id="2652724"/>
    <lineage>
        <taxon>Eukaryota</taxon>
        <taxon>Metazoa</taxon>
        <taxon>Cnidaria</taxon>
        <taxon>Anthozoa</taxon>
        <taxon>Hexacorallia</taxon>
        <taxon>Actiniaria</taxon>
        <taxon>Aiptasiidae</taxon>
        <taxon>Exaiptasia</taxon>
    </lineage>
</organism>
<sequence length="360" mass="42185">MIDTSRHYLKLSIKKKFLDAMSYGKFNVLHKKIVDDQSFPFVSDKFQKKSGQGSYNNKTHKKNQDDVNKVIEYARLRKKRVVPEFDTPGHTFSWRKKKNLLTKCYKDGKPDEKKSLSLGPIDPKKNANYDFLKTFFTEIAQRYPDKYMHLGGDEVPFGCWQSNPVITAWMKSHGIAGNYSLLEQYYEQKLLNKKNSLGKEYIIWQEVVDNNVKVLPDTVVNVWKGGWQAEMAKVTGTFGLKEKKSSCWYLNYISYGLEKKKYYQCEPTEKNGTDAQKELVIGGTGKKWGEWVDGTNILPRTKKMPRAKKIAERLWSSKETTDLEKNGMRIWEHRCRYLRRGIQKKNAIQSKYCRHEWPLD</sequence>